<accession>A0A9J6AAG6</accession>
<dbReference type="PANTHER" id="PTHR33116">
    <property type="entry name" value="REVERSE TRANSCRIPTASE ZINC-BINDING DOMAIN-CONTAINING PROTEIN-RELATED-RELATED"/>
    <property type="match status" value="1"/>
</dbReference>
<gene>
    <name evidence="1" type="ORF">H5410_006518</name>
</gene>
<evidence type="ECO:0000313" key="1">
    <source>
        <dbReference type="EMBL" id="KAG5621300.1"/>
    </source>
</evidence>
<dbReference type="EMBL" id="JACXVP010000002">
    <property type="protein sequence ID" value="KAG5621300.1"/>
    <property type="molecule type" value="Genomic_DNA"/>
</dbReference>
<dbReference type="AlphaFoldDB" id="A0A9J6AAG6"/>
<keyword evidence="2" id="KW-1185">Reference proteome</keyword>
<dbReference type="OrthoDB" id="1305953at2759"/>
<proteinExistence type="predicted"/>
<protein>
    <submittedName>
        <fullName evidence="1">Uncharacterized protein</fullName>
    </submittedName>
</protein>
<evidence type="ECO:0000313" key="2">
    <source>
        <dbReference type="Proteomes" id="UP000824120"/>
    </source>
</evidence>
<dbReference type="PANTHER" id="PTHR33116:SF67">
    <property type="entry name" value="REVERSE TRANSCRIPTASE"/>
    <property type="match status" value="1"/>
</dbReference>
<dbReference type="Proteomes" id="UP000824120">
    <property type="component" value="Chromosome 2"/>
</dbReference>
<name>A0A9J6AAG6_SOLCO</name>
<sequence>MVVCNQIKRITGVRQGSFPFTYLGFPVFYGRKNKRHFEELIKKVAIRITVWQNKLLSFGERYILITHVPQSMPLYLLSTMNPPSSIIEQLHKLFAKFFWGNATGSKNKNWVSWDNMCYPKKEWGLGFRSLTDVSKAFFAKLWWIFRTSTSSLWGSYIWIKYCKKVHPTIAMG</sequence>
<organism evidence="1 2">
    <name type="scientific">Solanum commersonii</name>
    <name type="common">Commerson's wild potato</name>
    <name type="synonym">Commerson's nightshade</name>
    <dbReference type="NCBI Taxonomy" id="4109"/>
    <lineage>
        <taxon>Eukaryota</taxon>
        <taxon>Viridiplantae</taxon>
        <taxon>Streptophyta</taxon>
        <taxon>Embryophyta</taxon>
        <taxon>Tracheophyta</taxon>
        <taxon>Spermatophyta</taxon>
        <taxon>Magnoliopsida</taxon>
        <taxon>eudicotyledons</taxon>
        <taxon>Gunneridae</taxon>
        <taxon>Pentapetalae</taxon>
        <taxon>asterids</taxon>
        <taxon>lamiids</taxon>
        <taxon>Solanales</taxon>
        <taxon>Solanaceae</taxon>
        <taxon>Solanoideae</taxon>
        <taxon>Solaneae</taxon>
        <taxon>Solanum</taxon>
    </lineage>
</organism>
<comment type="caution">
    <text evidence="1">The sequence shown here is derived from an EMBL/GenBank/DDBJ whole genome shotgun (WGS) entry which is preliminary data.</text>
</comment>
<reference evidence="1 2" key="1">
    <citation type="submission" date="2020-09" db="EMBL/GenBank/DDBJ databases">
        <title>De no assembly of potato wild relative species, Solanum commersonii.</title>
        <authorList>
            <person name="Cho K."/>
        </authorList>
    </citation>
    <scope>NUCLEOTIDE SEQUENCE [LARGE SCALE GENOMIC DNA]</scope>
    <source>
        <strain evidence="1">LZ3.2</strain>
        <tissue evidence="1">Leaf</tissue>
    </source>
</reference>